<keyword evidence="3" id="KW-1185">Reference proteome</keyword>
<protein>
    <submittedName>
        <fullName evidence="2">Uncharacterized protein</fullName>
    </submittedName>
</protein>
<name>A0A1M4YZY4_9BACT</name>
<evidence type="ECO:0000313" key="3">
    <source>
        <dbReference type="Proteomes" id="UP000184041"/>
    </source>
</evidence>
<dbReference type="STRING" id="1194090.SAMN05443144_105205"/>
<dbReference type="EMBL" id="FQUS01000005">
    <property type="protein sequence ID" value="SHF11258.1"/>
    <property type="molecule type" value="Genomic_DNA"/>
</dbReference>
<gene>
    <name evidence="2" type="ORF">SAMN05443144_105205</name>
</gene>
<evidence type="ECO:0000256" key="1">
    <source>
        <dbReference type="SAM" id="Phobius"/>
    </source>
</evidence>
<keyword evidence="1" id="KW-1133">Transmembrane helix</keyword>
<accession>A0A1M4YZY4</accession>
<organism evidence="2 3">
    <name type="scientific">Fodinibius roseus</name>
    <dbReference type="NCBI Taxonomy" id="1194090"/>
    <lineage>
        <taxon>Bacteria</taxon>
        <taxon>Pseudomonadati</taxon>
        <taxon>Balneolota</taxon>
        <taxon>Balneolia</taxon>
        <taxon>Balneolales</taxon>
        <taxon>Balneolaceae</taxon>
        <taxon>Fodinibius</taxon>
    </lineage>
</organism>
<evidence type="ECO:0000313" key="2">
    <source>
        <dbReference type="EMBL" id="SHF11258.1"/>
    </source>
</evidence>
<proteinExistence type="predicted"/>
<dbReference type="AlphaFoldDB" id="A0A1M4YZY4"/>
<keyword evidence="1" id="KW-0812">Transmembrane</keyword>
<keyword evidence="1" id="KW-0472">Membrane</keyword>
<dbReference type="Proteomes" id="UP000184041">
    <property type="component" value="Unassembled WGS sequence"/>
</dbReference>
<reference evidence="2 3" key="1">
    <citation type="submission" date="2016-11" db="EMBL/GenBank/DDBJ databases">
        <authorList>
            <person name="Jaros S."/>
            <person name="Januszkiewicz K."/>
            <person name="Wedrychowicz H."/>
        </authorList>
    </citation>
    <scope>NUCLEOTIDE SEQUENCE [LARGE SCALE GENOMIC DNA]</scope>
    <source>
        <strain evidence="2 3">DSM 21986</strain>
    </source>
</reference>
<feature type="transmembrane region" description="Helical" evidence="1">
    <location>
        <begin position="40"/>
        <end position="58"/>
    </location>
</feature>
<sequence length="109" mass="12186">MSAICIRCLKPRSEIPAMNNKSEATANDVAHRNWWQTFEIVFGIPFLAAIVLEFVVPLSLPSEFLSPALIPGGIALTIFGMTLILHLILRKYAKLSAFELIRNGIKKNY</sequence>
<feature type="transmembrane region" description="Helical" evidence="1">
    <location>
        <begin position="64"/>
        <end position="89"/>
    </location>
</feature>